<feature type="domain" description="C2H2-type" evidence="10">
    <location>
        <begin position="547"/>
        <end position="569"/>
    </location>
</feature>
<dbReference type="SMART" id="SM00355">
    <property type="entry name" value="ZnF_C2H2"/>
    <property type="match status" value="9"/>
</dbReference>
<dbReference type="Gene3D" id="3.30.160.60">
    <property type="entry name" value="Classic Zinc Finger"/>
    <property type="match status" value="4"/>
</dbReference>
<dbReference type="PROSITE" id="PS50157">
    <property type="entry name" value="ZINC_FINGER_C2H2_2"/>
    <property type="match status" value="7"/>
</dbReference>
<dbReference type="EMBL" id="CAVLGL010000082">
    <property type="protein sequence ID" value="CAK1587542.1"/>
    <property type="molecule type" value="Genomic_DNA"/>
</dbReference>
<evidence type="ECO:0000256" key="9">
    <source>
        <dbReference type="SAM" id="MobiDB-lite"/>
    </source>
</evidence>
<dbReference type="SUPFAM" id="SSF57667">
    <property type="entry name" value="beta-beta-alpha zinc fingers"/>
    <property type="match status" value="4"/>
</dbReference>
<comment type="caution">
    <text evidence="12">The sequence shown here is derived from an EMBL/GenBank/DDBJ whole genome shotgun (WGS) entry which is preliminary data.</text>
</comment>
<feature type="domain" description="C2H2-type" evidence="10">
    <location>
        <begin position="459"/>
        <end position="487"/>
    </location>
</feature>
<comment type="subcellular location">
    <subcellularLocation>
        <location evidence="1">Nucleus</location>
    </subcellularLocation>
</comment>
<feature type="binding site" evidence="8">
    <location>
        <position position="15"/>
    </location>
    <ligand>
        <name>Zn(2+)</name>
        <dbReference type="ChEBI" id="CHEBI:29105"/>
    </ligand>
</feature>
<dbReference type="PROSITE" id="PS00028">
    <property type="entry name" value="ZINC_FINGER_C2H2_1"/>
    <property type="match status" value="6"/>
</dbReference>
<feature type="domain" description="C2H2-type" evidence="10">
    <location>
        <begin position="489"/>
        <end position="517"/>
    </location>
</feature>
<dbReference type="GO" id="GO:0000978">
    <property type="term" value="F:RNA polymerase II cis-regulatory region sequence-specific DNA binding"/>
    <property type="evidence" value="ECO:0007669"/>
    <property type="project" value="TreeGrafter"/>
</dbReference>
<keyword evidence="4 7" id="KW-0863">Zinc-finger</keyword>
<evidence type="ECO:0000256" key="4">
    <source>
        <dbReference type="ARBA" id="ARBA00022771"/>
    </source>
</evidence>
<keyword evidence="3" id="KW-0677">Repeat</keyword>
<evidence type="ECO:0000256" key="1">
    <source>
        <dbReference type="ARBA" id="ARBA00004123"/>
    </source>
</evidence>
<sequence length="575" mass="66411">MAAKTSDWRPGPTVCRCCLAEGCYKDISTEYFWMGKREVYAEMLAETFDLSIAYSQSGGPNSNSRLICEPCISRLRDAADFKRQVVECEKMFLQHLDPSSSSLSAIEITAEEVEEEKELKIEQVKEEKLGSDEDFDDGPHFGDDDDDDLDDQPLTKLASKLPKKESVDLLDLIDNAKVAEKRKSTVKVKATPIKKVKLKKETKASASKAKPEKKKKGDQGQMEDESIVKVETNDNIRLGESIIHKQKRRYVRSARAEARIVTKKNAKSLLECWSLCPFRWQRNRFKCAFCEESFIQCSDLREHVSECSSKHNVKDIYSKFKEMSLINVDVTGASCRLCRCPYSGINQMRQHAVQHGYEFNTSQPDGVLPFSLDKECWRCIICHEDFNNFLKLYEHMNVHYQHYICSTCGKGYMTAPRLRKHSEVHITGSFPCDKCDRAFTMRAARDHHKAHAHAKGPRYECPQCNMRFNGYYDRMNHLNEAHREKEVSYRCNACELTFKTSGKRAMHVRTVHLPQPRNFACPCCEWFFKTSYELKRHMVKHTGEKNFTCTICGKAYPRNRALRTHLKTHEDLTCK</sequence>
<evidence type="ECO:0000256" key="3">
    <source>
        <dbReference type="ARBA" id="ARBA00022737"/>
    </source>
</evidence>
<dbReference type="AlphaFoldDB" id="A0AAV1L0K5"/>
<dbReference type="PANTHER" id="PTHR24376:SF216">
    <property type="entry name" value="ZINC FINGER PROTEIN 420-LIKE"/>
    <property type="match status" value="1"/>
</dbReference>
<reference evidence="12 13" key="1">
    <citation type="submission" date="2023-11" db="EMBL/GenBank/DDBJ databases">
        <authorList>
            <person name="Hedman E."/>
            <person name="Englund M."/>
            <person name="Stromberg M."/>
            <person name="Nyberg Akerstrom W."/>
            <person name="Nylinder S."/>
            <person name="Jareborg N."/>
            <person name="Kallberg Y."/>
            <person name="Kronander E."/>
        </authorList>
    </citation>
    <scope>NUCLEOTIDE SEQUENCE [LARGE SCALE GENOMIC DNA]</scope>
</reference>
<dbReference type="PROSITE" id="PS51915">
    <property type="entry name" value="ZAD"/>
    <property type="match status" value="1"/>
</dbReference>
<feature type="domain" description="ZAD" evidence="11">
    <location>
        <begin position="13"/>
        <end position="95"/>
    </location>
</feature>
<organism evidence="12 13">
    <name type="scientific">Parnassius mnemosyne</name>
    <name type="common">clouded apollo</name>
    <dbReference type="NCBI Taxonomy" id="213953"/>
    <lineage>
        <taxon>Eukaryota</taxon>
        <taxon>Metazoa</taxon>
        <taxon>Ecdysozoa</taxon>
        <taxon>Arthropoda</taxon>
        <taxon>Hexapoda</taxon>
        <taxon>Insecta</taxon>
        <taxon>Pterygota</taxon>
        <taxon>Neoptera</taxon>
        <taxon>Endopterygota</taxon>
        <taxon>Lepidoptera</taxon>
        <taxon>Glossata</taxon>
        <taxon>Ditrysia</taxon>
        <taxon>Papilionoidea</taxon>
        <taxon>Papilionidae</taxon>
        <taxon>Parnassiinae</taxon>
        <taxon>Parnassini</taxon>
        <taxon>Parnassius</taxon>
        <taxon>Driopa</taxon>
    </lineage>
</organism>
<dbReference type="Proteomes" id="UP001314205">
    <property type="component" value="Unassembled WGS sequence"/>
</dbReference>
<feature type="compositionally biased region" description="Basic and acidic residues" evidence="9">
    <location>
        <begin position="117"/>
        <end position="142"/>
    </location>
</feature>
<feature type="binding site" evidence="8">
    <location>
        <position position="71"/>
    </location>
    <ligand>
        <name>Zn(2+)</name>
        <dbReference type="ChEBI" id="CHEBI:29105"/>
    </ligand>
</feature>
<name>A0AAV1L0K5_9NEOP</name>
<evidence type="ECO:0000256" key="6">
    <source>
        <dbReference type="ARBA" id="ARBA00023242"/>
    </source>
</evidence>
<dbReference type="PANTHER" id="PTHR24376">
    <property type="entry name" value="ZINC FINGER PROTEIN"/>
    <property type="match status" value="1"/>
</dbReference>
<proteinExistence type="predicted"/>
<dbReference type="InterPro" id="IPR013087">
    <property type="entry name" value="Znf_C2H2_type"/>
</dbReference>
<feature type="binding site" evidence="8">
    <location>
        <position position="68"/>
    </location>
    <ligand>
        <name>Zn(2+)</name>
        <dbReference type="ChEBI" id="CHEBI:29105"/>
    </ligand>
</feature>
<feature type="region of interest" description="Disordered" evidence="9">
    <location>
        <begin position="199"/>
        <end position="224"/>
    </location>
</feature>
<dbReference type="FunFam" id="3.30.160.60:FF:000671">
    <property type="entry name" value="Zinc finger protein 26"/>
    <property type="match status" value="1"/>
</dbReference>
<evidence type="ECO:0000313" key="12">
    <source>
        <dbReference type="EMBL" id="CAK1587542.1"/>
    </source>
</evidence>
<feature type="binding site" evidence="8">
    <location>
        <position position="18"/>
    </location>
    <ligand>
        <name>Zn(2+)</name>
        <dbReference type="ChEBI" id="CHEBI:29105"/>
    </ligand>
</feature>
<dbReference type="Pfam" id="PF07776">
    <property type="entry name" value="zf-AD"/>
    <property type="match status" value="1"/>
</dbReference>
<protein>
    <submittedName>
        <fullName evidence="12">Uncharacterized protein</fullName>
    </submittedName>
</protein>
<dbReference type="Pfam" id="PF00096">
    <property type="entry name" value="zf-C2H2"/>
    <property type="match status" value="1"/>
</dbReference>
<dbReference type="InterPro" id="IPR012934">
    <property type="entry name" value="Znf_AD"/>
</dbReference>
<keyword evidence="13" id="KW-1185">Reference proteome</keyword>
<keyword evidence="5 8" id="KW-0862">Zinc</keyword>
<evidence type="ECO:0000259" key="10">
    <source>
        <dbReference type="PROSITE" id="PS50157"/>
    </source>
</evidence>
<evidence type="ECO:0000313" key="13">
    <source>
        <dbReference type="Proteomes" id="UP001314205"/>
    </source>
</evidence>
<gene>
    <name evidence="12" type="ORF">PARMNEM_LOCUS8334</name>
</gene>
<dbReference type="GO" id="GO:0005634">
    <property type="term" value="C:nucleus"/>
    <property type="evidence" value="ECO:0007669"/>
    <property type="project" value="UniProtKB-SubCell"/>
</dbReference>
<evidence type="ECO:0000259" key="11">
    <source>
        <dbReference type="PROSITE" id="PS51915"/>
    </source>
</evidence>
<feature type="domain" description="C2H2-type" evidence="10">
    <location>
        <begin position="403"/>
        <end position="425"/>
    </location>
</feature>
<dbReference type="GO" id="GO:0008270">
    <property type="term" value="F:zinc ion binding"/>
    <property type="evidence" value="ECO:0007669"/>
    <property type="project" value="UniProtKB-UniRule"/>
</dbReference>
<evidence type="ECO:0000256" key="2">
    <source>
        <dbReference type="ARBA" id="ARBA00022723"/>
    </source>
</evidence>
<feature type="domain" description="C2H2-type" evidence="10">
    <location>
        <begin position="285"/>
        <end position="316"/>
    </location>
</feature>
<keyword evidence="6" id="KW-0539">Nucleus</keyword>
<evidence type="ECO:0000256" key="8">
    <source>
        <dbReference type="PROSITE-ProRule" id="PRU01263"/>
    </source>
</evidence>
<keyword evidence="2 8" id="KW-0479">Metal-binding</keyword>
<dbReference type="InterPro" id="IPR036236">
    <property type="entry name" value="Znf_C2H2_sf"/>
</dbReference>
<feature type="region of interest" description="Disordered" evidence="9">
    <location>
        <begin position="117"/>
        <end position="153"/>
    </location>
</feature>
<dbReference type="GO" id="GO:0001228">
    <property type="term" value="F:DNA-binding transcription activator activity, RNA polymerase II-specific"/>
    <property type="evidence" value="ECO:0007669"/>
    <property type="project" value="TreeGrafter"/>
</dbReference>
<evidence type="ECO:0000256" key="7">
    <source>
        <dbReference type="PROSITE-ProRule" id="PRU00042"/>
    </source>
</evidence>
<accession>A0AAV1L0K5</accession>
<evidence type="ECO:0000256" key="5">
    <source>
        <dbReference type="ARBA" id="ARBA00022833"/>
    </source>
</evidence>
<feature type="domain" description="C2H2-type" evidence="10">
    <location>
        <begin position="519"/>
        <end position="546"/>
    </location>
</feature>
<dbReference type="SMART" id="SM00868">
    <property type="entry name" value="zf-AD"/>
    <property type="match status" value="2"/>
</dbReference>
<feature type="domain" description="C2H2-type" evidence="10">
    <location>
        <begin position="430"/>
        <end position="454"/>
    </location>
</feature>